<evidence type="ECO:0000259" key="7">
    <source>
        <dbReference type="Pfam" id="PF13664"/>
    </source>
</evidence>
<evidence type="ECO:0000256" key="5">
    <source>
        <dbReference type="SAM" id="MobiDB-lite"/>
    </source>
</evidence>
<feature type="transmembrane region" description="Helical" evidence="6">
    <location>
        <begin position="151"/>
        <end position="171"/>
    </location>
</feature>
<gene>
    <name evidence="8" type="ORF">BDY21DRAFT_372921</name>
</gene>
<feature type="transmembrane region" description="Helical" evidence="6">
    <location>
        <begin position="91"/>
        <end position="112"/>
    </location>
</feature>
<evidence type="ECO:0000256" key="1">
    <source>
        <dbReference type="ARBA" id="ARBA00004370"/>
    </source>
</evidence>
<evidence type="ECO:0000313" key="8">
    <source>
        <dbReference type="EMBL" id="KAF2455775.1"/>
    </source>
</evidence>
<keyword evidence="4 6" id="KW-0472">Membrane</keyword>
<dbReference type="InterPro" id="IPR053009">
    <property type="entry name" value="Xanthocillin_Biosynth-Assoc"/>
</dbReference>
<dbReference type="AlphaFoldDB" id="A0A6A6NVG3"/>
<dbReference type="EMBL" id="MU001685">
    <property type="protein sequence ID" value="KAF2455775.1"/>
    <property type="molecule type" value="Genomic_DNA"/>
</dbReference>
<comment type="subcellular location">
    <subcellularLocation>
        <location evidence="1">Membrane</location>
    </subcellularLocation>
</comment>
<evidence type="ECO:0000313" key="9">
    <source>
        <dbReference type="Proteomes" id="UP000799766"/>
    </source>
</evidence>
<feature type="transmembrane region" description="Helical" evidence="6">
    <location>
        <begin position="52"/>
        <end position="71"/>
    </location>
</feature>
<feature type="compositionally biased region" description="Basic and acidic residues" evidence="5">
    <location>
        <begin position="117"/>
        <end position="132"/>
    </location>
</feature>
<dbReference type="InterPro" id="IPR025423">
    <property type="entry name" value="TMEM205-like"/>
</dbReference>
<sequence>MPFLTTLTTPAPYHLLSYGTLLGTTFFQSFIGGTTAFRVLPRHAFSTLQSNIFPIYFGMQTVLPVAMALTYPDAAGRGIAGLFEADTRWSALVPTLTMLVTGAANWVVVGPATTGVMKERKHQETRDGKKSYDPGPHSPEMQKLNKKFMRLHGVSSLLNLSGLLAMIWYGIALSERLRI</sequence>
<keyword evidence="2 6" id="KW-0812">Transmembrane</keyword>
<reference evidence="8" key="1">
    <citation type="journal article" date="2020" name="Stud. Mycol.">
        <title>101 Dothideomycetes genomes: a test case for predicting lifestyles and emergence of pathogens.</title>
        <authorList>
            <person name="Haridas S."/>
            <person name="Albert R."/>
            <person name="Binder M."/>
            <person name="Bloem J."/>
            <person name="Labutti K."/>
            <person name="Salamov A."/>
            <person name="Andreopoulos B."/>
            <person name="Baker S."/>
            <person name="Barry K."/>
            <person name="Bills G."/>
            <person name="Bluhm B."/>
            <person name="Cannon C."/>
            <person name="Castanera R."/>
            <person name="Culley D."/>
            <person name="Daum C."/>
            <person name="Ezra D."/>
            <person name="Gonzalez J."/>
            <person name="Henrissat B."/>
            <person name="Kuo A."/>
            <person name="Liang C."/>
            <person name="Lipzen A."/>
            <person name="Lutzoni F."/>
            <person name="Magnuson J."/>
            <person name="Mondo S."/>
            <person name="Nolan M."/>
            <person name="Ohm R."/>
            <person name="Pangilinan J."/>
            <person name="Park H.-J."/>
            <person name="Ramirez L."/>
            <person name="Alfaro M."/>
            <person name="Sun H."/>
            <person name="Tritt A."/>
            <person name="Yoshinaga Y."/>
            <person name="Zwiers L.-H."/>
            <person name="Turgeon B."/>
            <person name="Goodwin S."/>
            <person name="Spatafora J."/>
            <person name="Crous P."/>
            <person name="Grigoriev I."/>
        </authorList>
    </citation>
    <scope>NUCLEOTIDE SEQUENCE</scope>
    <source>
        <strain evidence="8">ATCC 16933</strain>
    </source>
</reference>
<dbReference type="GO" id="GO:0016020">
    <property type="term" value="C:membrane"/>
    <property type="evidence" value="ECO:0007669"/>
    <property type="project" value="UniProtKB-SubCell"/>
</dbReference>
<dbReference type="Pfam" id="PF13664">
    <property type="entry name" value="DUF4149"/>
    <property type="match status" value="1"/>
</dbReference>
<protein>
    <recommendedName>
        <fullName evidence="7">TMEM205-like domain-containing protein</fullName>
    </recommendedName>
</protein>
<evidence type="ECO:0000256" key="3">
    <source>
        <dbReference type="ARBA" id="ARBA00022989"/>
    </source>
</evidence>
<keyword evidence="3 6" id="KW-1133">Transmembrane helix</keyword>
<dbReference type="PANTHER" id="PTHR23241:SF106">
    <property type="entry name" value="DUF4149 DOMAIN-CONTAINING PROTEIN"/>
    <property type="match status" value="1"/>
</dbReference>
<feature type="domain" description="TMEM205-like" evidence="7">
    <location>
        <begin position="16"/>
        <end position="122"/>
    </location>
</feature>
<accession>A0A6A6NVG3</accession>
<dbReference type="PANTHER" id="PTHR23241">
    <property type="entry name" value="LATE EMBRYOGENESIS ABUNDANT PLANTS LEA-RELATED"/>
    <property type="match status" value="1"/>
</dbReference>
<evidence type="ECO:0000256" key="4">
    <source>
        <dbReference type="ARBA" id="ARBA00023136"/>
    </source>
</evidence>
<dbReference type="Proteomes" id="UP000799766">
    <property type="component" value="Unassembled WGS sequence"/>
</dbReference>
<evidence type="ECO:0000256" key="2">
    <source>
        <dbReference type="ARBA" id="ARBA00022692"/>
    </source>
</evidence>
<feature type="transmembrane region" description="Helical" evidence="6">
    <location>
        <begin position="20"/>
        <end position="40"/>
    </location>
</feature>
<name>A0A6A6NVG3_9PEZI</name>
<feature type="region of interest" description="Disordered" evidence="5">
    <location>
        <begin position="117"/>
        <end position="139"/>
    </location>
</feature>
<proteinExistence type="predicted"/>
<keyword evidence="9" id="KW-1185">Reference proteome</keyword>
<evidence type="ECO:0000256" key="6">
    <source>
        <dbReference type="SAM" id="Phobius"/>
    </source>
</evidence>
<organism evidence="8 9">
    <name type="scientific">Lineolata rhizophorae</name>
    <dbReference type="NCBI Taxonomy" id="578093"/>
    <lineage>
        <taxon>Eukaryota</taxon>
        <taxon>Fungi</taxon>
        <taxon>Dikarya</taxon>
        <taxon>Ascomycota</taxon>
        <taxon>Pezizomycotina</taxon>
        <taxon>Dothideomycetes</taxon>
        <taxon>Dothideomycetes incertae sedis</taxon>
        <taxon>Lineolatales</taxon>
        <taxon>Lineolataceae</taxon>
        <taxon>Lineolata</taxon>
    </lineage>
</organism>
<dbReference type="OrthoDB" id="1641132at2759"/>